<proteinExistence type="predicted"/>
<evidence type="ECO:0000313" key="1">
    <source>
        <dbReference type="EMBL" id="GIG19292.1"/>
    </source>
</evidence>
<protein>
    <submittedName>
        <fullName evidence="1">Uncharacterized protein</fullName>
    </submittedName>
</protein>
<reference evidence="1" key="1">
    <citation type="submission" date="2021-01" db="EMBL/GenBank/DDBJ databases">
        <title>Whole genome shotgun sequence of Cellulomonas chitinilytica NBRC 110799.</title>
        <authorList>
            <person name="Komaki H."/>
            <person name="Tamura T."/>
        </authorList>
    </citation>
    <scope>NUCLEOTIDE SEQUENCE</scope>
    <source>
        <strain evidence="1">NBRC 110799</strain>
    </source>
</reference>
<name>A0A919NZD4_9CELL</name>
<accession>A0A919NZD4</accession>
<organism evidence="1 2">
    <name type="scientific">Cellulomonas chitinilytica</name>
    <dbReference type="NCBI Taxonomy" id="398759"/>
    <lineage>
        <taxon>Bacteria</taxon>
        <taxon>Bacillati</taxon>
        <taxon>Actinomycetota</taxon>
        <taxon>Actinomycetes</taxon>
        <taxon>Micrococcales</taxon>
        <taxon>Cellulomonadaceae</taxon>
        <taxon>Cellulomonas</taxon>
    </lineage>
</organism>
<dbReference type="RefSeq" id="WP_203747066.1">
    <property type="nucleotide sequence ID" value="NZ_BONK01000001.1"/>
</dbReference>
<dbReference type="EMBL" id="BONK01000001">
    <property type="protein sequence ID" value="GIG19292.1"/>
    <property type="molecule type" value="Genomic_DNA"/>
</dbReference>
<gene>
    <name evidence="1" type="ORF">Cch01nite_00160</name>
</gene>
<evidence type="ECO:0000313" key="2">
    <source>
        <dbReference type="Proteomes" id="UP000632740"/>
    </source>
</evidence>
<sequence>MPVPTFKIRYDRRVSPAFLGHFVAGGVADRLRVIAQQAALPLDLQMRKNPKSGAQHATLYAGLTAVLNVKETRGGLRLGAHPTWSEGPYGFSPHWGDSLTLDEVRSEWSQIELYLERVVPKAVRDHGMTEGAVQSVVSRSESGDWAVLDREVIPSFVDTAYKRSVLDECMAPMTDAAWAAAESLDRPPASLGAECDLLAVDADGRLLAIEVKPLGAGTIAWVPAQATMYARVLQRWIDVDGETALDGAAPRQVIAGMLAQRQSLGQVVGFSVALPDDLRVTPVVVLQKGAPPVQKDKMRRVRDALARRDLQVPQVELYEVSILGDFERID</sequence>
<dbReference type="Proteomes" id="UP000632740">
    <property type="component" value="Unassembled WGS sequence"/>
</dbReference>
<comment type="caution">
    <text evidence="1">The sequence shown here is derived from an EMBL/GenBank/DDBJ whole genome shotgun (WGS) entry which is preliminary data.</text>
</comment>
<dbReference type="AlphaFoldDB" id="A0A919NZD4"/>
<keyword evidence="2" id="KW-1185">Reference proteome</keyword>